<organism evidence="1 2">
    <name type="scientific">Clostridium sartagoforme AAU1</name>
    <dbReference type="NCBI Taxonomy" id="1202534"/>
    <lineage>
        <taxon>Bacteria</taxon>
        <taxon>Bacillati</taxon>
        <taxon>Bacillota</taxon>
        <taxon>Clostridia</taxon>
        <taxon>Eubacteriales</taxon>
        <taxon>Clostridiaceae</taxon>
        <taxon>Clostridium</taxon>
    </lineage>
</organism>
<name>R9CDQ4_9CLOT</name>
<dbReference type="AlphaFoldDB" id="R9CDQ4"/>
<dbReference type="Proteomes" id="UP000013988">
    <property type="component" value="Unassembled WGS sequence"/>
</dbReference>
<reference evidence="1 2" key="1">
    <citation type="submission" date="2013-03" db="EMBL/GenBank/DDBJ databases">
        <title>Whole genome shotgun sequencing of Clostridium sartagoforme AAU1.</title>
        <authorList>
            <person name="Joshi C.G."/>
            <person name="Duggirala S.M."/>
            <person name="Nathani N.M."/>
            <person name="Bhatt V.D."/>
            <person name="Patel A.K."/>
            <person name="Pandya P.R."/>
            <person name="KaPatel J.A."/>
        </authorList>
    </citation>
    <scope>NUCLEOTIDE SEQUENCE [LARGE SCALE GENOMIC DNA]</scope>
    <source>
        <strain evidence="1 2">AAU1</strain>
    </source>
</reference>
<dbReference type="EMBL" id="ASRV01000050">
    <property type="protein sequence ID" value="EOR27383.1"/>
    <property type="molecule type" value="Genomic_DNA"/>
</dbReference>
<protein>
    <submittedName>
        <fullName evidence="1">Uncharacterized protein</fullName>
    </submittedName>
</protein>
<gene>
    <name evidence="1" type="ORF">A500_04551</name>
</gene>
<evidence type="ECO:0000313" key="2">
    <source>
        <dbReference type="Proteomes" id="UP000013988"/>
    </source>
</evidence>
<accession>R9CDQ4</accession>
<sequence length="134" mass="16099">MIEGYSEYVIDALLNLDYDIAELNGVSNYFTDLINKEVTLRSFFERSVENHIKYREGMHYSINKIRLRLEIDDEVAQLHNLNKILKEFHADWFVSYSEELKVDFLNEYATLCKDYIEDLDKMRTWLITFGKIKR</sequence>
<evidence type="ECO:0000313" key="1">
    <source>
        <dbReference type="EMBL" id="EOR27383.1"/>
    </source>
</evidence>
<keyword evidence="2" id="KW-1185">Reference proteome</keyword>
<comment type="caution">
    <text evidence="1">The sequence shown here is derived from an EMBL/GenBank/DDBJ whole genome shotgun (WGS) entry which is preliminary data.</text>
</comment>
<dbReference type="PATRIC" id="fig|1202534.3.peg.912"/>
<dbReference type="RefSeq" id="WP_016206369.1">
    <property type="nucleotide sequence ID" value="NZ_ASRV01000050.1"/>
</dbReference>
<proteinExistence type="predicted"/>